<keyword evidence="3" id="KW-1185">Reference proteome</keyword>
<accession>A0AAV9ERM4</accession>
<feature type="region of interest" description="Disordered" evidence="1">
    <location>
        <begin position="137"/>
        <end position="174"/>
    </location>
</feature>
<reference evidence="2" key="2">
    <citation type="submission" date="2023-06" db="EMBL/GenBank/DDBJ databases">
        <authorList>
            <person name="Ma L."/>
            <person name="Liu K.-W."/>
            <person name="Li Z."/>
            <person name="Hsiao Y.-Y."/>
            <person name="Qi Y."/>
            <person name="Fu T."/>
            <person name="Tang G."/>
            <person name="Zhang D."/>
            <person name="Sun W.-H."/>
            <person name="Liu D.-K."/>
            <person name="Li Y."/>
            <person name="Chen G.-Z."/>
            <person name="Liu X.-D."/>
            <person name="Liao X.-Y."/>
            <person name="Jiang Y.-T."/>
            <person name="Yu X."/>
            <person name="Hao Y."/>
            <person name="Huang J."/>
            <person name="Zhao X.-W."/>
            <person name="Ke S."/>
            <person name="Chen Y.-Y."/>
            <person name="Wu W.-L."/>
            <person name="Hsu J.-L."/>
            <person name="Lin Y.-F."/>
            <person name="Huang M.-D."/>
            <person name="Li C.-Y."/>
            <person name="Huang L."/>
            <person name="Wang Z.-W."/>
            <person name="Zhao X."/>
            <person name="Zhong W.-Y."/>
            <person name="Peng D.-H."/>
            <person name="Ahmad S."/>
            <person name="Lan S."/>
            <person name="Zhang J.-S."/>
            <person name="Tsai W.-C."/>
            <person name="Van De Peer Y."/>
            <person name="Liu Z.-J."/>
        </authorList>
    </citation>
    <scope>NUCLEOTIDE SEQUENCE</scope>
    <source>
        <strain evidence="2">CP</strain>
        <tissue evidence="2">Leaves</tissue>
    </source>
</reference>
<comment type="caution">
    <text evidence="2">The sequence shown here is derived from an EMBL/GenBank/DDBJ whole genome shotgun (WGS) entry which is preliminary data.</text>
</comment>
<evidence type="ECO:0000313" key="3">
    <source>
        <dbReference type="Proteomes" id="UP001180020"/>
    </source>
</evidence>
<name>A0AAV9ERM4_ACOCL</name>
<dbReference type="PANTHER" id="PTHR37241:SF1">
    <property type="entry name" value="NEUROFILAMENT HEAVY PROTEIN"/>
    <property type="match status" value="1"/>
</dbReference>
<dbReference type="AlphaFoldDB" id="A0AAV9ERM4"/>
<feature type="region of interest" description="Disordered" evidence="1">
    <location>
        <begin position="513"/>
        <end position="577"/>
    </location>
</feature>
<feature type="compositionally biased region" description="Acidic residues" evidence="1">
    <location>
        <begin position="284"/>
        <end position="304"/>
    </location>
</feature>
<dbReference type="PANTHER" id="PTHR37241">
    <property type="entry name" value="NEUROFILAMENT HEAVY PROTEIN"/>
    <property type="match status" value="1"/>
</dbReference>
<dbReference type="Proteomes" id="UP001180020">
    <property type="component" value="Unassembled WGS sequence"/>
</dbReference>
<proteinExistence type="predicted"/>
<organism evidence="2 3">
    <name type="scientific">Acorus calamus</name>
    <name type="common">Sweet flag</name>
    <dbReference type="NCBI Taxonomy" id="4465"/>
    <lineage>
        <taxon>Eukaryota</taxon>
        <taxon>Viridiplantae</taxon>
        <taxon>Streptophyta</taxon>
        <taxon>Embryophyta</taxon>
        <taxon>Tracheophyta</taxon>
        <taxon>Spermatophyta</taxon>
        <taxon>Magnoliopsida</taxon>
        <taxon>Liliopsida</taxon>
        <taxon>Acoraceae</taxon>
        <taxon>Acorus</taxon>
    </lineage>
</organism>
<gene>
    <name evidence="2" type="ORF">QJS10_CPA05g01697</name>
</gene>
<reference evidence="2" key="1">
    <citation type="journal article" date="2023" name="Nat. Commun.">
        <title>Diploid and tetraploid genomes of Acorus and the evolution of monocots.</title>
        <authorList>
            <person name="Ma L."/>
            <person name="Liu K.W."/>
            <person name="Li Z."/>
            <person name="Hsiao Y.Y."/>
            <person name="Qi Y."/>
            <person name="Fu T."/>
            <person name="Tang G.D."/>
            <person name="Zhang D."/>
            <person name="Sun W.H."/>
            <person name="Liu D.K."/>
            <person name="Li Y."/>
            <person name="Chen G.Z."/>
            <person name="Liu X.D."/>
            <person name="Liao X.Y."/>
            <person name="Jiang Y.T."/>
            <person name="Yu X."/>
            <person name="Hao Y."/>
            <person name="Huang J."/>
            <person name="Zhao X.W."/>
            <person name="Ke S."/>
            <person name="Chen Y.Y."/>
            <person name="Wu W.L."/>
            <person name="Hsu J.L."/>
            <person name="Lin Y.F."/>
            <person name="Huang M.D."/>
            <person name="Li C.Y."/>
            <person name="Huang L."/>
            <person name="Wang Z.W."/>
            <person name="Zhao X."/>
            <person name="Zhong W.Y."/>
            <person name="Peng D.H."/>
            <person name="Ahmad S."/>
            <person name="Lan S."/>
            <person name="Zhang J.S."/>
            <person name="Tsai W.C."/>
            <person name="Van de Peer Y."/>
            <person name="Liu Z.J."/>
        </authorList>
    </citation>
    <scope>NUCLEOTIDE SEQUENCE</scope>
    <source>
        <strain evidence="2">CP</strain>
    </source>
</reference>
<evidence type="ECO:0000313" key="2">
    <source>
        <dbReference type="EMBL" id="KAK1316241.1"/>
    </source>
</evidence>
<evidence type="ECO:0000256" key="1">
    <source>
        <dbReference type="SAM" id="MobiDB-lite"/>
    </source>
</evidence>
<feature type="region of interest" description="Disordered" evidence="1">
    <location>
        <begin position="393"/>
        <end position="463"/>
    </location>
</feature>
<feature type="compositionally biased region" description="Polar residues" evidence="1">
    <location>
        <begin position="538"/>
        <end position="547"/>
    </location>
</feature>
<dbReference type="EMBL" id="JAUJYO010000005">
    <property type="protein sequence ID" value="KAK1316241.1"/>
    <property type="molecule type" value="Genomic_DNA"/>
</dbReference>
<feature type="compositionally biased region" description="Low complexity" evidence="1">
    <location>
        <begin position="564"/>
        <end position="573"/>
    </location>
</feature>
<feature type="region of interest" description="Disordered" evidence="1">
    <location>
        <begin position="265"/>
        <end position="326"/>
    </location>
</feature>
<feature type="compositionally biased region" description="Basic and acidic residues" evidence="1">
    <location>
        <begin position="407"/>
        <end position="433"/>
    </location>
</feature>
<sequence>MGDEEDRVYEDIDAPKFVDFTVPDRAPPDDGSWFCVRIGESQEFYSQFFQSGFAAVFFWGFVSCTDGRWGFSGCDQKHEQVDPDELYRNFVLRVMEARSPNVQLQKALKRRALKPTLKCPLSAPAKSAKERITRMSKPAPNAKPMTMTPNQAKAKKSSVAEKAYTTPRNRRCPLNQEPFRSVRKGSADPGVIKENTVAKALDFDTPRKTKGSSMSSNCSAPLKDICNEVKKLKIGCQARVAKSSRSAANNPKCSAAVSVGSKSSLRARKLQNTERMTLSGGPDCENDEGMDNGSDEVMEIDETSDVSRKSMHSGSTTTTGVDEPVSSERLSLVEENFESFVVDDKGNDSPLKQLGEKNVEQKGLVFETIEEAHDQTTSVEVRNENFPCLENACHSNDDDKENSLSSHDIRDTSIKTNESKENHSQHECGENLHKVKGSCGKTTGSQGLKYKKMKPTNPKPFRFRTDERGILKEANLERRLNLDTRQKTTEMPVKLPNGSTLKPQKCKAQLEDIKEEEETQTLQTNTVKPASSPEKSVRAQSATATTKSVKEVSTEPNKTPFSDAPPSHSSAAPGMRQRKKWFATIPKEPNFHKIHIPRSCCTRNLENANI</sequence>
<protein>
    <submittedName>
        <fullName evidence="2">Uncharacterized protein</fullName>
    </submittedName>
</protein>